<dbReference type="PROSITE" id="PS50227">
    <property type="entry name" value="G_PROTEIN_RECEP_F2_3"/>
    <property type="match status" value="1"/>
</dbReference>
<reference evidence="6" key="1">
    <citation type="submission" date="2023-03" db="EMBL/GenBank/DDBJ databases">
        <authorList>
            <person name="Steffen K."/>
            <person name="Cardenas P."/>
        </authorList>
    </citation>
    <scope>NUCLEOTIDE SEQUENCE</scope>
</reference>
<dbReference type="GO" id="GO:0004930">
    <property type="term" value="F:G protein-coupled receptor activity"/>
    <property type="evidence" value="ECO:0007669"/>
    <property type="project" value="InterPro"/>
</dbReference>
<evidence type="ECO:0000256" key="2">
    <source>
        <dbReference type="PROSITE-ProRule" id="PRU00302"/>
    </source>
</evidence>
<dbReference type="SUPFAM" id="SSF57535">
    <property type="entry name" value="Complement control module/SCR domain"/>
    <property type="match status" value="1"/>
</dbReference>
<keyword evidence="1 2" id="KW-1015">Disulfide bond</keyword>
<dbReference type="InterPro" id="IPR000436">
    <property type="entry name" value="Sushi_SCR_CCP_dom"/>
</dbReference>
<dbReference type="InterPro" id="IPR001879">
    <property type="entry name" value="GPCR_2_extracellular_dom"/>
</dbReference>
<feature type="domain" description="G-protein coupled receptors family 2 profile 1" evidence="4">
    <location>
        <begin position="147"/>
        <end position="232"/>
    </location>
</feature>
<dbReference type="EMBL" id="CASHTH010000214">
    <property type="protein sequence ID" value="CAI7994504.1"/>
    <property type="molecule type" value="Genomic_DNA"/>
</dbReference>
<dbReference type="PROSITE" id="PS50923">
    <property type="entry name" value="SUSHI"/>
    <property type="match status" value="1"/>
</dbReference>
<comment type="caution">
    <text evidence="6">The sequence shown here is derived from an EMBL/GenBank/DDBJ whole genome shotgun (WGS) entry which is preliminary data.</text>
</comment>
<keyword evidence="2" id="KW-0768">Sushi</keyword>
<dbReference type="Proteomes" id="UP001174909">
    <property type="component" value="Unassembled WGS sequence"/>
</dbReference>
<dbReference type="GO" id="GO:0016020">
    <property type="term" value="C:membrane"/>
    <property type="evidence" value="ECO:0007669"/>
    <property type="project" value="InterPro"/>
</dbReference>
<keyword evidence="3" id="KW-1133">Transmembrane helix</keyword>
<keyword evidence="3" id="KW-0812">Transmembrane</keyword>
<dbReference type="AlphaFoldDB" id="A0AA35QXA1"/>
<accession>A0AA35QXA1</accession>
<evidence type="ECO:0000259" key="4">
    <source>
        <dbReference type="PROSITE" id="PS50227"/>
    </source>
</evidence>
<dbReference type="SMART" id="SM00032">
    <property type="entry name" value="CCP"/>
    <property type="match status" value="1"/>
</dbReference>
<protein>
    <submittedName>
        <fullName evidence="6">Uncharacterized protein</fullName>
    </submittedName>
</protein>
<proteinExistence type="predicted"/>
<evidence type="ECO:0000313" key="6">
    <source>
        <dbReference type="EMBL" id="CAI7994504.1"/>
    </source>
</evidence>
<dbReference type="Pfam" id="PF00084">
    <property type="entry name" value="Sushi"/>
    <property type="match status" value="1"/>
</dbReference>
<evidence type="ECO:0000256" key="3">
    <source>
        <dbReference type="SAM" id="Phobius"/>
    </source>
</evidence>
<dbReference type="CDD" id="cd00033">
    <property type="entry name" value="CCP"/>
    <property type="match status" value="1"/>
</dbReference>
<feature type="transmembrane region" description="Helical" evidence="3">
    <location>
        <begin position="245"/>
        <end position="272"/>
    </location>
</feature>
<gene>
    <name evidence="6" type="ORF">GBAR_LOCUS1467</name>
</gene>
<organism evidence="6 7">
    <name type="scientific">Geodia barretti</name>
    <name type="common">Barrett's horny sponge</name>
    <dbReference type="NCBI Taxonomy" id="519541"/>
    <lineage>
        <taxon>Eukaryota</taxon>
        <taxon>Metazoa</taxon>
        <taxon>Porifera</taxon>
        <taxon>Demospongiae</taxon>
        <taxon>Heteroscleromorpha</taxon>
        <taxon>Tetractinellida</taxon>
        <taxon>Astrophorina</taxon>
        <taxon>Geodiidae</taxon>
        <taxon>Geodia</taxon>
    </lineage>
</organism>
<evidence type="ECO:0000259" key="5">
    <source>
        <dbReference type="PROSITE" id="PS50923"/>
    </source>
</evidence>
<evidence type="ECO:0000256" key="1">
    <source>
        <dbReference type="ARBA" id="ARBA00023157"/>
    </source>
</evidence>
<feature type="disulfide bond" evidence="2">
    <location>
        <begin position="194"/>
        <end position="221"/>
    </location>
</feature>
<sequence length="341" mass="36042">MVMDGSSVITTPGTQTQYSLTVTSQDYDITIRADTCGGSLTGDTSSLYNINLTGNLTSCSALYMYSPVDGSLSAIEVNWTPIPRNNPGGPEYTVVIEDGVGSRVRERVGAVNCSSTRCSHTYYPAAGSRGEFGVSVETAGCVTRQTVCLERPVYCSLRDLSPSLVEENRVCGSVSGGGVCYSGDSVGSVAVYFCDDGYSLEGDTTRECLSSGLWNGTTPQCVEIINECKPEECIVSPEKDDSQTAAVVASIVCSLVFLTIGVLLGVVGLYLIQRVRGRMSGPTSSSPPPLPPPVTYEEVGVAREVKSSQDIQLTSNEAYGPVLKDNIPTSHNTAYGKCSCD</sequence>
<evidence type="ECO:0000313" key="7">
    <source>
        <dbReference type="Proteomes" id="UP001174909"/>
    </source>
</evidence>
<feature type="domain" description="Sushi" evidence="5">
    <location>
        <begin position="169"/>
        <end position="223"/>
    </location>
</feature>
<keyword evidence="3" id="KW-0472">Membrane</keyword>
<name>A0AA35QXA1_GEOBA</name>
<keyword evidence="7" id="KW-1185">Reference proteome</keyword>
<feature type="non-terminal residue" evidence="6">
    <location>
        <position position="1"/>
    </location>
</feature>
<comment type="caution">
    <text evidence="2">Lacks conserved residue(s) required for the propagation of feature annotation.</text>
</comment>
<dbReference type="Gene3D" id="2.10.70.10">
    <property type="entry name" value="Complement Module, domain 1"/>
    <property type="match status" value="1"/>
</dbReference>
<dbReference type="InterPro" id="IPR035976">
    <property type="entry name" value="Sushi/SCR/CCP_sf"/>
</dbReference>